<evidence type="ECO:0000256" key="1">
    <source>
        <dbReference type="ARBA" id="ARBA00003496"/>
    </source>
</evidence>
<feature type="domain" description="GPI inositol-deacylase winged helix" evidence="7">
    <location>
        <begin position="627"/>
        <end position="717"/>
    </location>
</feature>
<dbReference type="SUPFAM" id="SSF50998">
    <property type="entry name" value="Quinoprotein alcohol dehydrogenase-like"/>
    <property type="match status" value="1"/>
</dbReference>
<dbReference type="Gene3D" id="3.40.50.1820">
    <property type="entry name" value="alpha/beta hydrolase"/>
    <property type="match status" value="1"/>
</dbReference>
<keyword evidence="5" id="KW-0472">Membrane</keyword>
<comment type="subcellular location">
    <subcellularLocation>
        <location evidence="5">Endoplasmic reticulum membrane</location>
    </subcellularLocation>
</comment>
<dbReference type="EMBL" id="ML977501">
    <property type="protein sequence ID" value="KAF2131995.1"/>
    <property type="molecule type" value="Genomic_DNA"/>
</dbReference>
<sequence length="1554" mass="174579">MAVESTPPDGCLKNDRHRSNGALLRLTNRSGLSVQKSLSILTRNKSDHGTSTSTNSFGPYGLTLLHDPPEPLIDVIFVHGLRGGSVKTWSKNDDSQYFWPQAWLPQEPDLQHVRIHTFGYNSDWAERKESILNVHDFGKDLLGEIRTNPYLRASKVSPIILIGHSMGGLVIKKTYILARRDSATQDLAARIQCLIFLATPHRGASLASALGNMLRAAGMFSVKPFLSDLEKNSPGLDMINDDFRHYADEVRLLSFYETLRLNLGVQSALIVEKDSASIGLKHERIQPLNADHRTVCKFSSTHDPNYIKVKNALASIVEDILGDTLVRQGDEEQFQISTLQTYLGVTDKPTDELNNEQDSQTRGSCSWIEKRSGFQSWVEISTPAVPLYWIHAQPGTGKTVLAGHVITHLQTIGHDCSYYFFKHGQEGMNTLSAMLRSFAFQMAVMHPLVRQELLNLHQRSAAFDKDDERVVWRTLFTGALLKVMLGRPQYWVIDALDECVDPLNLFPFLSRLESQYIIQVFITSRPWPEFERHFSRLGRRVLIDSIPVENTIKDIRMFFDENVDTLLVEDEMDRLHLVEKLVKKSTGCFLWARLVLQELQSVYSEEHIEDVIDELPTEMGPFYERILDEMSRNVREAQLTKALLVWAICAVRPLQTSELINAIKIDNGLSVLNMEKSIQGLCGQLLHVDKIGCVQVMHMTTRTFLTDGSLESEFAVSRVQGNQRLALACLDYLSGEEMRPPRNRGGRNILQRVKSPIADYACVSFSEHLVTASSSDDILFLALEKFLRSNVLTWVEYIAETKKSLYHLKRTAKNLHRYLSRRAMHTPPLGEAHRYINQWVLDLVRLAAKFGQNLLDRPDSIHSLIAPFCPRNSAINQQFAHSHGGLTVVGLGNDAWEDSISCIDFRNNRAMSVAAGDNTFAIGTKSGQILLYWQTTCQQRMSLWHEESAKVLRFDNSHRLACAGPHKICLWNLDSHALLWTYDTKDSPVLLQFSPNDKFLLAVTRSSHAITIDCKHGTILRDQSFHSRQAPLDVAISPDCKMVAFAYRGKAVLLWSLDDDQLLGACGGEPGSSAMISNLSPQQVLFNSNPAVELMVVTFQNGNMILYETWNQRALKAVQQDIHYLACSPDGRKLATGSSWGIIGLWDFETLTLLYQINTRETLGKALSFTACGTRIVELRDRKTKVWEPDVLIRKASEEDSSIGGSVAMPALIIGEGEQDIIPITSVSVHPTLEIVLVGKDDGTMNIYSGYSGEWQAVLYSHRQDVFVRKIVVSAGNVVVSEDASNTAMAYDMNFEQPATLTVLRQLLNHRFDEPVQQLLLNSKGDRLLVSTATYDYFWSRAEDERFKQEKVLETPSRSIWKWVSSARVPGTLVLVVDQTIRSFSWDKMEEMNTTSPTQRISLGPADLSGSDLTLKALVTDVSGTNLIAEIAHKLGSKATERFAIWRADDIESQNKGASTEPTLLLSSQEIKHFLGMFGHKVVFLDHHLWVCSIDLTSLRPEHKGTYEGTVKKHFFVPLEFVGGNEGNTGLVTQKGCVVFPKEGEIAVVRDGLK</sequence>
<dbReference type="Pfam" id="PF07819">
    <property type="entry name" value="PGAP1"/>
    <property type="match status" value="1"/>
</dbReference>
<dbReference type="EC" id="3.1.-.-" evidence="5"/>
<dbReference type="Pfam" id="PF00400">
    <property type="entry name" value="WD40"/>
    <property type="match status" value="1"/>
</dbReference>
<evidence type="ECO:0000259" key="8">
    <source>
        <dbReference type="Pfam" id="PF24883"/>
    </source>
</evidence>
<dbReference type="SMART" id="SM00320">
    <property type="entry name" value="WD40"/>
    <property type="match status" value="5"/>
</dbReference>
<keyword evidence="10" id="KW-1185">Reference proteome</keyword>
<dbReference type="InterPro" id="IPR056884">
    <property type="entry name" value="NPHP3-like_N"/>
</dbReference>
<organism evidence="9 10">
    <name type="scientific">Dothidotthia symphoricarpi CBS 119687</name>
    <dbReference type="NCBI Taxonomy" id="1392245"/>
    <lineage>
        <taxon>Eukaryota</taxon>
        <taxon>Fungi</taxon>
        <taxon>Dikarya</taxon>
        <taxon>Ascomycota</taxon>
        <taxon>Pezizomycotina</taxon>
        <taxon>Dothideomycetes</taxon>
        <taxon>Pleosporomycetidae</taxon>
        <taxon>Pleosporales</taxon>
        <taxon>Dothidotthiaceae</taxon>
        <taxon>Dothidotthia</taxon>
    </lineage>
</organism>
<reference evidence="9" key="1">
    <citation type="journal article" date="2020" name="Stud. Mycol.">
        <title>101 Dothideomycetes genomes: a test case for predicting lifestyles and emergence of pathogens.</title>
        <authorList>
            <person name="Haridas S."/>
            <person name="Albert R."/>
            <person name="Binder M."/>
            <person name="Bloem J."/>
            <person name="Labutti K."/>
            <person name="Salamov A."/>
            <person name="Andreopoulos B."/>
            <person name="Baker S."/>
            <person name="Barry K."/>
            <person name="Bills G."/>
            <person name="Bluhm B."/>
            <person name="Cannon C."/>
            <person name="Castanera R."/>
            <person name="Culley D."/>
            <person name="Daum C."/>
            <person name="Ezra D."/>
            <person name="Gonzalez J."/>
            <person name="Henrissat B."/>
            <person name="Kuo A."/>
            <person name="Liang C."/>
            <person name="Lipzen A."/>
            <person name="Lutzoni F."/>
            <person name="Magnuson J."/>
            <person name="Mondo S."/>
            <person name="Nolan M."/>
            <person name="Ohm R."/>
            <person name="Pangilinan J."/>
            <person name="Park H.-J."/>
            <person name="Ramirez L."/>
            <person name="Alfaro M."/>
            <person name="Sun H."/>
            <person name="Tritt A."/>
            <person name="Yoshinaga Y."/>
            <person name="Zwiers L.-H."/>
            <person name="Turgeon B."/>
            <person name="Goodwin S."/>
            <person name="Spatafora J."/>
            <person name="Crous P."/>
            <person name="Grigoriev I."/>
        </authorList>
    </citation>
    <scope>NUCLEOTIDE SEQUENCE</scope>
    <source>
        <strain evidence="9">CBS 119687</strain>
    </source>
</reference>
<accession>A0A6A6ALN7</accession>
<dbReference type="InterPro" id="IPR011047">
    <property type="entry name" value="Quinoprotein_ADH-like_sf"/>
</dbReference>
<evidence type="ECO:0000313" key="10">
    <source>
        <dbReference type="Proteomes" id="UP000799771"/>
    </source>
</evidence>
<feature type="domain" description="Nephrocystin 3-like N-terminal" evidence="8">
    <location>
        <begin position="363"/>
        <end position="525"/>
    </location>
</feature>
<dbReference type="InterPro" id="IPR015943">
    <property type="entry name" value="WD40/YVTN_repeat-like_dom_sf"/>
</dbReference>
<dbReference type="Gene3D" id="3.40.50.300">
    <property type="entry name" value="P-loop containing nucleotide triphosphate hydrolases"/>
    <property type="match status" value="1"/>
</dbReference>
<dbReference type="RefSeq" id="XP_033526382.1">
    <property type="nucleotide sequence ID" value="XM_033664771.1"/>
</dbReference>
<evidence type="ECO:0000256" key="4">
    <source>
        <dbReference type="PROSITE-ProRule" id="PRU00221"/>
    </source>
</evidence>
<feature type="repeat" description="WD" evidence="4">
    <location>
        <begin position="1115"/>
        <end position="1156"/>
    </location>
</feature>
<keyword evidence="5" id="KW-0813">Transport</keyword>
<dbReference type="GO" id="GO:0015031">
    <property type="term" value="P:protein transport"/>
    <property type="evidence" value="ECO:0007669"/>
    <property type="project" value="UniProtKB-KW"/>
</dbReference>
<keyword evidence="4" id="KW-0853">WD repeat</keyword>
<comment type="function">
    <text evidence="1 5">Involved in inositol deacylation of GPI-anchored proteins which plays important roles in the quality control and ER-associated degradation of GPI-anchored proteins.</text>
</comment>
<dbReference type="Pfam" id="PF24883">
    <property type="entry name" value="NPHP3_N"/>
    <property type="match status" value="1"/>
</dbReference>
<dbReference type="OrthoDB" id="194358at2759"/>
<dbReference type="SUPFAM" id="SSF52540">
    <property type="entry name" value="P-loop containing nucleoside triphosphate hydrolases"/>
    <property type="match status" value="1"/>
</dbReference>
<evidence type="ECO:0000256" key="2">
    <source>
        <dbReference type="ARBA" id="ARBA00015856"/>
    </source>
</evidence>
<dbReference type="PROSITE" id="PS50082">
    <property type="entry name" value="WD_REPEATS_2"/>
    <property type="match status" value="1"/>
</dbReference>
<evidence type="ECO:0000259" key="6">
    <source>
        <dbReference type="Pfam" id="PF07819"/>
    </source>
</evidence>
<keyword evidence="3" id="KW-0677">Repeat</keyword>
<keyword evidence="5" id="KW-0378">Hydrolase</keyword>
<evidence type="ECO:0000256" key="5">
    <source>
        <dbReference type="RuleBase" id="RU365011"/>
    </source>
</evidence>
<dbReference type="PANTHER" id="PTHR10039">
    <property type="entry name" value="AMELOGENIN"/>
    <property type="match status" value="1"/>
</dbReference>
<dbReference type="SUPFAM" id="SSF53474">
    <property type="entry name" value="alpha/beta-Hydrolases"/>
    <property type="match status" value="1"/>
</dbReference>
<dbReference type="InterPro" id="IPR012908">
    <property type="entry name" value="PGAP1-ab_dom-like"/>
</dbReference>
<feature type="domain" description="GPI inositol-deacylase PGAP1-like alpha/beta" evidence="6">
    <location>
        <begin position="74"/>
        <end position="206"/>
    </location>
</feature>
<gene>
    <name evidence="9" type="ORF">P153DRAFT_310495</name>
</gene>
<keyword evidence="5" id="KW-0653">Protein transport</keyword>
<dbReference type="PANTHER" id="PTHR10039:SF16">
    <property type="entry name" value="GPI INOSITOL-DEACYLASE"/>
    <property type="match status" value="1"/>
</dbReference>
<evidence type="ECO:0000259" key="7">
    <source>
        <dbReference type="Pfam" id="PF22939"/>
    </source>
</evidence>
<dbReference type="Pfam" id="PF22939">
    <property type="entry name" value="WHD_GPIID"/>
    <property type="match status" value="1"/>
</dbReference>
<evidence type="ECO:0000256" key="3">
    <source>
        <dbReference type="ARBA" id="ARBA00022737"/>
    </source>
</evidence>
<comment type="similarity">
    <text evidence="5">Belongs to the GPI inositol-deacylase family.</text>
</comment>
<dbReference type="InterPro" id="IPR027417">
    <property type="entry name" value="P-loop_NTPase"/>
</dbReference>
<evidence type="ECO:0000313" key="9">
    <source>
        <dbReference type="EMBL" id="KAF2131995.1"/>
    </source>
</evidence>
<dbReference type="InterPro" id="IPR054471">
    <property type="entry name" value="GPIID_WHD"/>
</dbReference>
<proteinExistence type="inferred from homology"/>
<keyword evidence="5" id="KW-0256">Endoplasmic reticulum</keyword>
<dbReference type="InterPro" id="IPR029058">
    <property type="entry name" value="AB_hydrolase_fold"/>
</dbReference>
<dbReference type="Gene3D" id="2.130.10.10">
    <property type="entry name" value="YVTN repeat-like/Quinoprotein amine dehydrogenase"/>
    <property type="match status" value="2"/>
</dbReference>
<name>A0A6A6ALN7_9PLEO</name>
<dbReference type="GO" id="GO:0016788">
    <property type="term" value="F:hydrolase activity, acting on ester bonds"/>
    <property type="evidence" value="ECO:0007669"/>
    <property type="project" value="InterPro"/>
</dbReference>
<protein>
    <recommendedName>
        <fullName evidence="2 5">GPI inositol-deacylase</fullName>
        <ecNumber evidence="5">3.1.-.-</ecNumber>
    </recommendedName>
</protein>
<dbReference type="Proteomes" id="UP000799771">
    <property type="component" value="Unassembled WGS sequence"/>
</dbReference>
<dbReference type="GO" id="GO:0005789">
    <property type="term" value="C:endoplasmic reticulum membrane"/>
    <property type="evidence" value="ECO:0007669"/>
    <property type="project" value="UniProtKB-SubCell"/>
</dbReference>
<dbReference type="InterPro" id="IPR001680">
    <property type="entry name" value="WD40_rpt"/>
</dbReference>
<dbReference type="GeneID" id="54405203"/>